<keyword evidence="5" id="KW-0539">Nucleus</keyword>
<comment type="caution">
    <text evidence="6">The sequence shown here is derived from an EMBL/GenBank/DDBJ whole genome shotgun (WGS) entry which is preliminary data.</text>
</comment>
<organism evidence="6 7">
    <name type="scientific">Spraguea lophii (strain 42_110)</name>
    <name type="common">Microsporidian parasite</name>
    <dbReference type="NCBI Taxonomy" id="1358809"/>
    <lineage>
        <taxon>Eukaryota</taxon>
        <taxon>Fungi</taxon>
        <taxon>Fungi incertae sedis</taxon>
        <taxon>Microsporidia</taxon>
        <taxon>Spragueidae</taxon>
        <taxon>Spraguea</taxon>
    </lineage>
</organism>
<name>S7W6U7_SPRLO</name>
<sequence>MKEFLEFIENSEEGVTEKEIVHKFPSLSKKSILNKLKQLIERKKIAVEHGNEIKYKRYNNSNHEEDIVKELSTHGALTLRELKLKTKIPQTLLTKLLKKMKNDFVIQIVQNFKNNTKMYMLYGTEHNVDVSGGIWFNSGNVDKEFVDQIIEIIYKYIGKRKVEKYDDHLTIDEIYTFIIDSGIITTNIKIEDLQQLMNVMCYDEVIQQLDINGKIGYRILNGL</sequence>
<evidence type="ECO:0000313" key="7">
    <source>
        <dbReference type="Proteomes" id="UP000014978"/>
    </source>
</evidence>
<dbReference type="GO" id="GO:0006383">
    <property type="term" value="P:transcription by RNA polymerase III"/>
    <property type="evidence" value="ECO:0007669"/>
    <property type="project" value="InterPro"/>
</dbReference>
<evidence type="ECO:0000313" key="6">
    <source>
        <dbReference type="EMBL" id="EPR78526.1"/>
    </source>
</evidence>
<proteinExistence type="inferred from homology"/>
<dbReference type="GO" id="GO:0005666">
    <property type="term" value="C:RNA polymerase III complex"/>
    <property type="evidence" value="ECO:0007669"/>
    <property type="project" value="InterPro"/>
</dbReference>
<evidence type="ECO:0000256" key="1">
    <source>
        <dbReference type="ARBA" id="ARBA00004123"/>
    </source>
</evidence>
<evidence type="ECO:0000256" key="3">
    <source>
        <dbReference type="ARBA" id="ARBA00022478"/>
    </source>
</evidence>
<reference evidence="7" key="1">
    <citation type="journal article" date="2013" name="PLoS Genet.">
        <title>The genome of Spraguea lophii and the basis of host-microsporidian interactions.</title>
        <authorList>
            <person name="Campbell S.E."/>
            <person name="Williams T.A."/>
            <person name="Yousuf A."/>
            <person name="Soanes D.M."/>
            <person name="Paszkiewicz K.H."/>
            <person name="Williams B.A.P."/>
        </authorList>
    </citation>
    <scope>NUCLEOTIDE SEQUENCE [LARGE SCALE GENOMIC DNA]</scope>
    <source>
        <strain evidence="7">42_110</strain>
    </source>
</reference>
<accession>S7W6U7</accession>
<dbReference type="InParanoid" id="S7W6U7"/>
<dbReference type="FunCoup" id="S7W6U7">
    <property type="interactions" value="154"/>
</dbReference>
<dbReference type="InterPro" id="IPR007832">
    <property type="entry name" value="RNA_pol_Rpc34"/>
</dbReference>
<dbReference type="EMBL" id="ATCN01000724">
    <property type="protein sequence ID" value="EPR78526.1"/>
    <property type="molecule type" value="Genomic_DNA"/>
</dbReference>
<dbReference type="AlphaFoldDB" id="S7W6U7"/>
<dbReference type="InterPro" id="IPR016049">
    <property type="entry name" value="RNA_pol_Rpc34-like"/>
</dbReference>
<gene>
    <name evidence="6" type="ORF">SLOPH_2262</name>
</gene>
<evidence type="ECO:0000256" key="4">
    <source>
        <dbReference type="ARBA" id="ARBA00023163"/>
    </source>
</evidence>
<dbReference type="InterPro" id="IPR036388">
    <property type="entry name" value="WH-like_DNA-bd_sf"/>
</dbReference>
<dbReference type="SUPFAM" id="SSF46785">
    <property type="entry name" value="Winged helix' DNA-binding domain"/>
    <property type="match status" value="1"/>
</dbReference>
<dbReference type="PANTHER" id="PTHR12780">
    <property type="entry name" value="RNA POLYMERASE III DNA DIRECTED , 39KD SUBUNIT-RELATED"/>
    <property type="match status" value="1"/>
</dbReference>
<keyword evidence="3 6" id="KW-0240">DNA-directed RNA polymerase</keyword>
<dbReference type="OMA" id="QGCTIRD"/>
<dbReference type="Pfam" id="PF05158">
    <property type="entry name" value="RNA_pol_Rpc34"/>
    <property type="match status" value="1"/>
</dbReference>
<keyword evidence="4" id="KW-0804">Transcription</keyword>
<dbReference type="HOGENOM" id="CLU_033661_0_1_1"/>
<keyword evidence="7" id="KW-1185">Reference proteome</keyword>
<evidence type="ECO:0000256" key="5">
    <source>
        <dbReference type="ARBA" id="ARBA00023242"/>
    </source>
</evidence>
<dbReference type="STRING" id="1358809.S7W6U7"/>
<evidence type="ECO:0000256" key="2">
    <source>
        <dbReference type="ARBA" id="ARBA00011038"/>
    </source>
</evidence>
<dbReference type="Gene3D" id="1.10.10.10">
    <property type="entry name" value="Winged helix-like DNA-binding domain superfamily/Winged helix DNA-binding domain"/>
    <property type="match status" value="2"/>
</dbReference>
<dbReference type="InterPro" id="IPR036390">
    <property type="entry name" value="WH_DNA-bd_sf"/>
</dbReference>
<protein>
    <submittedName>
        <fullName evidence="6">DNA-directed RNA polymerase III 34kDa subunit</fullName>
    </submittedName>
</protein>
<dbReference type="OrthoDB" id="613763at2759"/>
<dbReference type="Proteomes" id="UP000014978">
    <property type="component" value="Unassembled WGS sequence"/>
</dbReference>
<comment type="subcellular location">
    <subcellularLocation>
        <location evidence="1">Nucleus</location>
    </subcellularLocation>
</comment>
<comment type="similarity">
    <text evidence="2">Belongs to the eukaryotic RPC34/RPC39 RNA polymerase subunit family.</text>
</comment>
<dbReference type="VEuPathDB" id="MicrosporidiaDB:SLOPH_2262"/>